<dbReference type="Proteomes" id="UP000572377">
    <property type="component" value="Unassembled WGS sequence"/>
</dbReference>
<evidence type="ECO:0000256" key="1">
    <source>
        <dbReference type="SAM" id="SignalP"/>
    </source>
</evidence>
<dbReference type="EMBL" id="JABFBC010000001">
    <property type="protein sequence ID" value="NNU79221.1"/>
    <property type="molecule type" value="Genomic_DNA"/>
</dbReference>
<name>A0A849KUE7_9RHOB</name>
<sequence length="216" mass="21748">MTTSSCRKLTGAAVFAAALLSGCAASVTGPDRASLRVEGARVTVVAPEGLCIDPESPDVARAGGYLLIGECSLFDTSAEAGRALPGVITVSISSGGLPGDLDQLEAFLTGPGLAGLSRTADAGTVRVLDRRRTDNALFLKLADSSPARAGGADEDYWRVFFPAGPRLVTGALVPFSDARISDGTALSLLSALEVNTAAANPRPPAPAAEPAAPDAG</sequence>
<protein>
    <submittedName>
        <fullName evidence="2">Uncharacterized protein</fullName>
    </submittedName>
</protein>
<comment type="caution">
    <text evidence="2">The sequence shown here is derived from an EMBL/GenBank/DDBJ whole genome shotgun (WGS) entry which is preliminary data.</text>
</comment>
<dbReference type="AlphaFoldDB" id="A0A849KUE7"/>
<organism evidence="2 3">
    <name type="scientific">Halovulum dunhuangense</name>
    <dbReference type="NCBI Taxonomy" id="1505036"/>
    <lineage>
        <taxon>Bacteria</taxon>
        <taxon>Pseudomonadati</taxon>
        <taxon>Pseudomonadota</taxon>
        <taxon>Alphaproteobacteria</taxon>
        <taxon>Rhodobacterales</taxon>
        <taxon>Paracoccaceae</taxon>
        <taxon>Halovulum</taxon>
    </lineage>
</organism>
<keyword evidence="3" id="KW-1185">Reference proteome</keyword>
<evidence type="ECO:0000313" key="3">
    <source>
        <dbReference type="Proteomes" id="UP000572377"/>
    </source>
</evidence>
<proteinExistence type="predicted"/>
<accession>A0A849KUE7</accession>
<keyword evidence="1" id="KW-0732">Signal</keyword>
<reference evidence="2 3" key="1">
    <citation type="submission" date="2020-05" db="EMBL/GenBank/DDBJ databases">
        <title>Gimesia benthica sp. nov., a novel planctomycete isolated from a deep-sea water sample of the Northwest Indian Ocean.</title>
        <authorList>
            <person name="Wang J."/>
            <person name="Ruan C."/>
            <person name="Song L."/>
            <person name="Zhu Y."/>
            <person name="Li A."/>
            <person name="Zheng X."/>
            <person name="Wang L."/>
            <person name="Lu Z."/>
            <person name="Huang Y."/>
            <person name="Du W."/>
            <person name="Zhou Y."/>
            <person name="Huang L."/>
            <person name="Dai X."/>
        </authorList>
    </citation>
    <scope>NUCLEOTIDE SEQUENCE [LARGE SCALE GENOMIC DNA]</scope>
    <source>
        <strain evidence="2 3">YYQ-30</strain>
    </source>
</reference>
<gene>
    <name evidence="2" type="ORF">HMH01_02105</name>
</gene>
<dbReference type="PROSITE" id="PS51257">
    <property type="entry name" value="PROKAR_LIPOPROTEIN"/>
    <property type="match status" value="1"/>
</dbReference>
<evidence type="ECO:0000313" key="2">
    <source>
        <dbReference type="EMBL" id="NNU79221.1"/>
    </source>
</evidence>
<dbReference type="RefSeq" id="WP_171322008.1">
    <property type="nucleotide sequence ID" value="NZ_JABFBC010000001.1"/>
</dbReference>
<feature type="chain" id="PRO_5032917038" evidence="1">
    <location>
        <begin position="25"/>
        <end position="216"/>
    </location>
</feature>
<feature type="signal peptide" evidence="1">
    <location>
        <begin position="1"/>
        <end position="24"/>
    </location>
</feature>